<proteinExistence type="predicted"/>
<comment type="caution">
    <text evidence="1">The sequence shown here is derived from an EMBL/GenBank/DDBJ whole genome shotgun (WGS) entry which is preliminary data.</text>
</comment>
<dbReference type="Proteomes" id="UP001596060">
    <property type="component" value="Unassembled WGS sequence"/>
</dbReference>
<sequence>MTDTLLETTIADWRISDQCSDDLSPKQMLPWGVTIARGGYGGLMLEFCNVDGTKRLVSIEIDQGNVTVGAYRDADGDQDAKFHITEGAVFAQAGRHLVGQISLVSFNESESVIAAEPIPPGLI</sequence>
<keyword evidence="2" id="KW-1185">Reference proteome</keyword>
<protein>
    <submittedName>
        <fullName evidence="1">Uncharacterized protein</fullName>
    </submittedName>
</protein>
<name>A0ABW0P4C0_9HYPH</name>
<reference evidence="2" key="1">
    <citation type="journal article" date="2019" name="Int. J. Syst. Evol. Microbiol.">
        <title>The Global Catalogue of Microorganisms (GCM) 10K type strain sequencing project: providing services to taxonomists for standard genome sequencing and annotation.</title>
        <authorList>
            <consortium name="The Broad Institute Genomics Platform"/>
            <consortium name="The Broad Institute Genome Sequencing Center for Infectious Disease"/>
            <person name="Wu L."/>
            <person name="Ma J."/>
        </authorList>
    </citation>
    <scope>NUCLEOTIDE SEQUENCE [LARGE SCALE GENOMIC DNA]</scope>
    <source>
        <strain evidence="2">CCUG 43117</strain>
    </source>
</reference>
<organism evidence="1 2">
    <name type="scientific">Bosea massiliensis</name>
    <dbReference type="NCBI Taxonomy" id="151419"/>
    <lineage>
        <taxon>Bacteria</taxon>
        <taxon>Pseudomonadati</taxon>
        <taxon>Pseudomonadota</taxon>
        <taxon>Alphaproteobacteria</taxon>
        <taxon>Hyphomicrobiales</taxon>
        <taxon>Boseaceae</taxon>
        <taxon>Bosea</taxon>
    </lineage>
</organism>
<evidence type="ECO:0000313" key="1">
    <source>
        <dbReference type="EMBL" id="MFC5507546.1"/>
    </source>
</evidence>
<dbReference type="EMBL" id="JBHSLU010000063">
    <property type="protein sequence ID" value="MFC5507546.1"/>
    <property type="molecule type" value="Genomic_DNA"/>
</dbReference>
<dbReference type="RefSeq" id="WP_377817479.1">
    <property type="nucleotide sequence ID" value="NZ_JBHSLU010000063.1"/>
</dbReference>
<gene>
    <name evidence="1" type="ORF">ACFPN9_20090</name>
</gene>
<accession>A0ABW0P4C0</accession>
<evidence type="ECO:0000313" key="2">
    <source>
        <dbReference type="Proteomes" id="UP001596060"/>
    </source>
</evidence>